<dbReference type="EMBL" id="BMMZ01000004">
    <property type="protein sequence ID" value="GGL61439.1"/>
    <property type="molecule type" value="Genomic_DNA"/>
</dbReference>
<evidence type="ECO:0000256" key="7">
    <source>
        <dbReference type="SAM" id="Phobius"/>
    </source>
</evidence>
<feature type="transmembrane region" description="Helical" evidence="7">
    <location>
        <begin position="76"/>
        <end position="95"/>
    </location>
</feature>
<keyword evidence="10" id="KW-1185">Reference proteome</keyword>
<evidence type="ECO:0000256" key="2">
    <source>
        <dbReference type="ARBA" id="ARBA00022448"/>
    </source>
</evidence>
<dbReference type="GO" id="GO:0005886">
    <property type="term" value="C:plasma membrane"/>
    <property type="evidence" value="ECO:0007669"/>
    <property type="project" value="UniProtKB-SubCell"/>
</dbReference>
<dbReference type="PANTHER" id="PTHR23517:SF13">
    <property type="entry name" value="MAJOR FACILITATOR SUPERFAMILY MFS_1"/>
    <property type="match status" value="1"/>
</dbReference>
<feature type="transmembrane region" description="Helical" evidence="7">
    <location>
        <begin position="345"/>
        <end position="366"/>
    </location>
</feature>
<accession>A0A917S8K8</accession>
<gene>
    <name evidence="9" type="ORF">GCM10011575_19990</name>
</gene>
<keyword evidence="4 7" id="KW-0812">Transmembrane</keyword>
<feature type="transmembrane region" description="Helical" evidence="7">
    <location>
        <begin position="101"/>
        <end position="123"/>
    </location>
</feature>
<feature type="transmembrane region" description="Helical" evidence="7">
    <location>
        <begin position="223"/>
        <end position="248"/>
    </location>
</feature>
<dbReference type="InterPro" id="IPR050171">
    <property type="entry name" value="MFS_Transporters"/>
</dbReference>
<comment type="subcellular location">
    <subcellularLocation>
        <location evidence="1">Cell membrane</location>
        <topology evidence="1">Multi-pass membrane protein</topology>
    </subcellularLocation>
</comment>
<dbReference type="Proteomes" id="UP000613840">
    <property type="component" value="Unassembled WGS sequence"/>
</dbReference>
<dbReference type="PROSITE" id="PS50850">
    <property type="entry name" value="MFS"/>
    <property type="match status" value="1"/>
</dbReference>
<feature type="transmembrane region" description="Helical" evidence="7">
    <location>
        <begin position="372"/>
        <end position="395"/>
    </location>
</feature>
<dbReference type="GO" id="GO:0022857">
    <property type="term" value="F:transmembrane transporter activity"/>
    <property type="evidence" value="ECO:0007669"/>
    <property type="project" value="InterPro"/>
</dbReference>
<evidence type="ECO:0000256" key="3">
    <source>
        <dbReference type="ARBA" id="ARBA00022475"/>
    </source>
</evidence>
<feature type="transmembrane region" description="Helical" evidence="7">
    <location>
        <begin position="164"/>
        <end position="183"/>
    </location>
</feature>
<evidence type="ECO:0000256" key="5">
    <source>
        <dbReference type="ARBA" id="ARBA00022989"/>
    </source>
</evidence>
<dbReference type="RefSeq" id="WP_188895077.1">
    <property type="nucleotide sequence ID" value="NZ_BMMZ01000004.1"/>
</dbReference>
<reference evidence="9" key="1">
    <citation type="journal article" date="2014" name="Int. J. Syst. Evol. Microbiol.">
        <title>Complete genome sequence of Corynebacterium casei LMG S-19264T (=DSM 44701T), isolated from a smear-ripened cheese.</title>
        <authorList>
            <consortium name="US DOE Joint Genome Institute (JGI-PGF)"/>
            <person name="Walter F."/>
            <person name="Albersmeier A."/>
            <person name="Kalinowski J."/>
            <person name="Ruckert C."/>
        </authorList>
    </citation>
    <scope>NUCLEOTIDE SEQUENCE</scope>
    <source>
        <strain evidence="9">CGMCC 4.7306</strain>
    </source>
</reference>
<feature type="transmembrane region" description="Helical" evidence="7">
    <location>
        <begin position="135"/>
        <end position="158"/>
    </location>
</feature>
<dbReference type="SUPFAM" id="SSF103473">
    <property type="entry name" value="MFS general substrate transporter"/>
    <property type="match status" value="1"/>
</dbReference>
<evidence type="ECO:0000256" key="1">
    <source>
        <dbReference type="ARBA" id="ARBA00004651"/>
    </source>
</evidence>
<feature type="transmembrane region" description="Helical" evidence="7">
    <location>
        <begin position="38"/>
        <end position="64"/>
    </location>
</feature>
<dbReference type="Pfam" id="PF07690">
    <property type="entry name" value="MFS_1"/>
    <property type="match status" value="2"/>
</dbReference>
<dbReference type="InterPro" id="IPR020846">
    <property type="entry name" value="MFS_dom"/>
</dbReference>
<evidence type="ECO:0000313" key="10">
    <source>
        <dbReference type="Proteomes" id="UP000613840"/>
    </source>
</evidence>
<organism evidence="9 10">
    <name type="scientific">Microlunatus endophyticus</name>
    <dbReference type="NCBI Taxonomy" id="1716077"/>
    <lineage>
        <taxon>Bacteria</taxon>
        <taxon>Bacillati</taxon>
        <taxon>Actinomycetota</taxon>
        <taxon>Actinomycetes</taxon>
        <taxon>Propionibacteriales</taxon>
        <taxon>Propionibacteriaceae</taxon>
        <taxon>Microlunatus</taxon>
    </lineage>
</organism>
<evidence type="ECO:0000256" key="4">
    <source>
        <dbReference type="ARBA" id="ARBA00022692"/>
    </source>
</evidence>
<keyword evidence="5 7" id="KW-1133">Transmembrane helix</keyword>
<proteinExistence type="predicted"/>
<dbReference type="AlphaFoldDB" id="A0A917S8K8"/>
<feature type="transmembrane region" description="Helical" evidence="7">
    <location>
        <begin position="254"/>
        <end position="274"/>
    </location>
</feature>
<dbReference type="InterPro" id="IPR011701">
    <property type="entry name" value="MFS"/>
</dbReference>
<comment type="caution">
    <text evidence="9">The sequence shown here is derived from an EMBL/GenBank/DDBJ whole genome shotgun (WGS) entry which is preliminary data.</text>
</comment>
<name>A0A917S8K8_9ACTN</name>
<feature type="transmembrane region" description="Helical" evidence="7">
    <location>
        <begin position="286"/>
        <end position="304"/>
    </location>
</feature>
<feature type="domain" description="Major facilitator superfamily (MFS) profile" evidence="8">
    <location>
        <begin position="9"/>
        <end position="400"/>
    </location>
</feature>
<reference evidence="9" key="2">
    <citation type="submission" date="2020-09" db="EMBL/GenBank/DDBJ databases">
        <authorList>
            <person name="Sun Q."/>
            <person name="Zhou Y."/>
        </authorList>
    </citation>
    <scope>NUCLEOTIDE SEQUENCE</scope>
    <source>
        <strain evidence="9">CGMCC 4.7306</strain>
    </source>
</reference>
<evidence type="ECO:0000256" key="6">
    <source>
        <dbReference type="ARBA" id="ARBA00023136"/>
    </source>
</evidence>
<protein>
    <submittedName>
        <fullName evidence="9">MFS transporter</fullName>
    </submittedName>
</protein>
<keyword evidence="3" id="KW-1003">Cell membrane</keyword>
<keyword evidence="6 7" id="KW-0472">Membrane</keyword>
<evidence type="ECO:0000313" key="9">
    <source>
        <dbReference type="EMBL" id="GGL61439.1"/>
    </source>
</evidence>
<feature type="transmembrane region" description="Helical" evidence="7">
    <location>
        <begin position="310"/>
        <end position="333"/>
    </location>
</feature>
<sequence length="439" mass="45388">MALRLRRTSAFLVAVTTMIAMLAGSAAPSPLYPVYRQLWGFSTFTLTVIFAVYVAALLAALLTAGSLSDQIGRRPVVGAGLVLLAAAMVLFIAAQGVGGLIAARILQGVATGLITGAVTAMIVDLQPHARAGALATGISPALGMAIGSLLSGALLQWAPWPRFLVFWILLAGDLLLALLVALMPPMPARRADHERIRFRTVLGSLRPSVGVVRAVRPAFLAQLPAVASTWALGGLYLALGSSIVAGLLGVTNHFYGAAVLAAFFASAALAAPVFRVLSESRRRPAGFGALGIGVLLTMVAALNHSLTLDIVGSVLAGLGFGLTWLTVMSVLAAATPAEHRGQTFAAVYVASYIAFSVPALVAGLAVNRLGMLPTVVGYACFDLLLVIAASVAAGLELRRRRRPIPAELSGETVDDLDEDPVDDLLIAAPMQPASCSSQS</sequence>
<dbReference type="PANTHER" id="PTHR23517">
    <property type="entry name" value="RESISTANCE PROTEIN MDTM, PUTATIVE-RELATED-RELATED"/>
    <property type="match status" value="1"/>
</dbReference>
<evidence type="ECO:0000259" key="8">
    <source>
        <dbReference type="PROSITE" id="PS50850"/>
    </source>
</evidence>
<dbReference type="InterPro" id="IPR036259">
    <property type="entry name" value="MFS_trans_sf"/>
</dbReference>
<keyword evidence="2" id="KW-0813">Transport</keyword>
<dbReference type="Gene3D" id="1.20.1250.20">
    <property type="entry name" value="MFS general substrate transporter like domains"/>
    <property type="match status" value="1"/>
</dbReference>